<dbReference type="PROSITE" id="PS00211">
    <property type="entry name" value="ABC_TRANSPORTER_1"/>
    <property type="match status" value="1"/>
</dbReference>
<evidence type="ECO:0000256" key="7">
    <source>
        <dbReference type="ARBA" id="ARBA00022967"/>
    </source>
</evidence>
<evidence type="ECO:0000256" key="10">
    <source>
        <dbReference type="ARBA" id="ARBA00023136"/>
    </source>
</evidence>
<reference evidence="14 15" key="1">
    <citation type="journal article" date="2016" name="C (Basel)">
        <title>Selective Growth of and Electricity Production by Marine Exoelectrogenic Bacteria in Self-Aggregated Hydrogel of Microbially Reduced Graphene Oxide.</title>
        <authorList>
            <person name="Yoshida N."/>
            <person name="Goto Y."/>
            <person name="Miyata Y."/>
        </authorList>
    </citation>
    <scope>NUCLEOTIDE SEQUENCE [LARGE SCALE GENOMIC DNA]</scope>
    <source>
        <strain evidence="14 15">NIT-T3</strain>
    </source>
</reference>
<evidence type="ECO:0000313" key="14">
    <source>
        <dbReference type="EMBL" id="BCR05203.1"/>
    </source>
</evidence>
<feature type="transmembrane region" description="Helical" evidence="11">
    <location>
        <begin position="161"/>
        <end position="181"/>
    </location>
</feature>
<keyword evidence="3" id="KW-1003">Cell membrane</keyword>
<dbReference type="InterPro" id="IPR011527">
    <property type="entry name" value="ABC1_TM_dom"/>
</dbReference>
<dbReference type="Gene3D" id="1.20.1560.10">
    <property type="entry name" value="ABC transporter type 1, transmembrane domain"/>
    <property type="match status" value="1"/>
</dbReference>
<dbReference type="InterPro" id="IPR017871">
    <property type="entry name" value="ABC_transporter-like_CS"/>
</dbReference>
<evidence type="ECO:0000256" key="11">
    <source>
        <dbReference type="SAM" id="Phobius"/>
    </source>
</evidence>
<feature type="domain" description="ABC transmembrane type-1" evidence="13">
    <location>
        <begin position="24"/>
        <end position="306"/>
    </location>
</feature>
<evidence type="ECO:0000256" key="8">
    <source>
        <dbReference type="ARBA" id="ARBA00022989"/>
    </source>
</evidence>
<keyword evidence="8 11" id="KW-1133">Transmembrane helix</keyword>
<dbReference type="PANTHER" id="PTHR43394">
    <property type="entry name" value="ATP-DEPENDENT PERMEASE MDL1, MITOCHONDRIAL"/>
    <property type="match status" value="1"/>
</dbReference>
<evidence type="ECO:0000256" key="3">
    <source>
        <dbReference type="ARBA" id="ARBA00022475"/>
    </source>
</evidence>
<dbReference type="CDD" id="cd18552">
    <property type="entry name" value="ABC_6TM_MsbA_like"/>
    <property type="match status" value="1"/>
</dbReference>
<keyword evidence="7" id="KW-1278">Translocase</keyword>
<dbReference type="PANTHER" id="PTHR43394:SF1">
    <property type="entry name" value="ATP-BINDING CASSETTE SUB-FAMILY B MEMBER 10, MITOCHONDRIAL"/>
    <property type="match status" value="1"/>
</dbReference>
<feature type="transmembrane region" description="Helical" evidence="11">
    <location>
        <begin position="138"/>
        <end position="155"/>
    </location>
</feature>
<keyword evidence="4 11" id="KW-0812">Transmembrane</keyword>
<evidence type="ECO:0000256" key="2">
    <source>
        <dbReference type="ARBA" id="ARBA00022448"/>
    </source>
</evidence>
<dbReference type="InterPro" id="IPR039421">
    <property type="entry name" value="Type_1_exporter"/>
</dbReference>
<gene>
    <name evidence="14" type="primary">msbA</name>
    <name evidence="14" type="ORF">DESUT3_22720</name>
</gene>
<evidence type="ECO:0000259" key="13">
    <source>
        <dbReference type="PROSITE" id="PS50929"/>
    </source>
</evidence>
<dbReference type="PROSITE" id="PS50893">
    <property type="entry name" value="ABC_TRANSPORTER_2"/>
    <property type="match status" value="1"/>
</dbReference>
<evidence type="ECO:0000256" key="5">
    <source>
        <dbReference type="ARBA" id="ARBA00022741"/>
    </source>
</evidence>
<feature type="transmembrane region" description="Helical" evidence="11">
    <location>
        <begin position="246"/>
        <end position="267"/>
    </location>
</feature>
<feature type="domain" description="ABC transporter" evidence="12">
    <location>
        <begin position="340"/>
        <end position="573"/>
    </location>
</feature>
<dbReference type="RefSeq" id="WP_221248624.1">
    <property type="nucleotide sequence ID" value="NZ_AP024355.1"/>
</dbReference>
<accession>A0ABN6DYI5</accession>
<keyword evidence="5" id="KW-0547">Nucleotide-binding</keyword>
<dbReference type="InterPro" id="IPR003439">
    <property type="entry name" value="ABC_transporter-like_ATP-bd"/>
</dbReference>
<evidence type="ECO:0000256" key="1">
    <source>
        <dbReference type="ARBA" id="ARBA00004651"/>
    </source>
</evidence>
<name>A0ABN6DYI5_9BACT</name>
<dbReference type="SUPFAM" id="SSF90123">
    <property type="entry name" value="ABC transporter transmembrane region"/>
    <property type="match status" value="1"/>
</dbReference>
<evidence type="ECO:0000256" key="4">
    <source>
        <dbReference type="ARBA" id="ARBA00022692"/>
    </source>
</evidence>
<keyword evidence="15" id="KW-1185">Reference proteome</keyword>
<dbReference type="Pfam" id="PF00664">
    <property type="entry name" value="ABC_membrane"/>
    <property type="match status" value="1"/>
</dbReference>
<dbReference type="InterPro" id="IPR011917">
    <property type="entry name" value="ABC_transpr_lipidA"/>
</dbReference>
<dbReference type="InterPro" id="IPR027417">
    <property type="entry name" value="P-loop_NTPase"/>
</dbReference>
<dbReference type="SMART" id="SM00382">
    <property type="entry name" value="AAA"/>
    <property type="match status" value="1"/>
</dbReference>
<proteinExistence type="predicted"/>
<evidence type="ECO:0000256" key="6">
    <source>
        <dbReference type="ARBA" id="ARBA00022840"/>
    </source>
</evidence>
<dbReference type="InterPro" id="IPR036640">
    <property type="entry name" value="ABC1_TM_sf"/>
</dbReference>
<organism evidence="14 15">
    <name type="scientific">Desulfuromonas versatilis</name>
    <dbReference type="NCBI Taxonomy" id="2802975"/>
    <lineage>
        <taxon>Bacteria</taxon>
        <taxon>Pseudomonadati</taxon>
        <taxon>Thermodesulfobacteriota</taxon>
        <taxon>Desulfuromonadia</taxon>
        <taxon>Desulfuromonadales</taxon>
        <taxon>Desulfuromonadaceae</taxon>
        <taxon>Desulfuromonas</taxon>
    </lineage>
</organism>
<keyword evidence="2" id="KW-0813">Transport</keyword>
<protein>
    <submittedName>
        <fullName evidence="14">Lipid A export permease/ATP-binding protein MsbA</fullName>
    </submittedName>
</protein>
<evidence type="ECO:0000259" key="12">
    <source>
        <dbReference type="PROSITE" id="PS50893"/>
    </source>
</evidence>
<dbReference type="SUPFAM" id="SSF52540">
    <property type="entry name" value="P-loop containing nucleoside triphosphate hydrolases"/>
    <property type="match status" value="1"/>
</dbReference>
<reference evidence="14 15" key="2">
    <citation type="journal article" date="2021" name="Int. J. Syst. Evol. Microbiol.">
        <title>Isolation and Polyphasic Characterization of Desulfuromonas versatilis sp. Nov., an Electrogenic Bacteria Capable of Versatile Metabolism Isolated from a Graphene Oxide-Reducing Enrichment Culture.</title>
        <authorList>
            <person name="Xie L."/>
            <person name="Yoshida N."/>
            <person name="Ishii S."/>
            <person name="Meng L."/>
        </authorList>
    </citation>
    <scope>NUCLEOTIDE SEQUENCE [LARGE SCALE GENOMIC DNA]</scope>
    <source>
        <strain evidence="14 15">NIT-T3</strain>
    </source>
</reference>
<evidence type="ECO:0000313" key="15">
    <source>
        <dbReference type="Proteomes" id="UP001319827"/>
    </source>
</evidence>
<dbReference type="NCBIfam" id="TIGR02203">
    <property type="entry name" value="MsbA_lipidA"/>
    <property type="match status" value="1"/>
</dbReference>
<evidence type="ECO:0000256" key="9">
    <source>
        <dbReference type="ARBA" id="ARBA00023055"/>
    </source>
</evidence>
<dbReference type="Gene3D" id="3.40.50.300">
    <property type="entry name" value="P-loop containing nucleotide triphosphate hydrolases"/>
    <property type="match status" value="1"/>
</dbReference>
<keyword evidence="6" id="KW-0067">ATP-binding</keyword>
<comment type="subcellular location">
    <subcellularLocation>
        <location evidence="1">Cell membrane</location>
        <topology evidence="1">Multi-pass membrane protein</topology>
    </subcellularLocation>
</comment>
<feature type="transmembrane region" description="Helical" evidence="11">
    <location>
        <begin position="57"/>
        <end position="77"/>
    </location>
</feature>
<dbReference type="Pfam" id="PF00005">
    <property type="entry name" value="ABC_tran"/>
    <property type="match status" value="1"/>
</dbReference>
<sequence>MALTSKQIYSRLLKYSRPYAGRIALALAASLVVAGTDVASAKLVQPFIDLIIADRNAALAALVPVFVIGLAALKGGARYVQEYFIKTAGQLVVQDVRNDLYRHSLSLSMGFFSKNSSGGLMSRVLNDVGIMQRSAADILVEAVREGFTLVGLTGLAFYTDWRLACLAFVILPVAVVPASVIGRKIKDNTRKGQSTMGNLTAVLQETFSGIKVIKAFGTERAEDRRFRDENLSFYRYMRKVLKYDSASAPVIELLASFGVAAVVWYGIHRVISGAMTQGELFSFVASVLMMYGPVKKLTKVSNTVQKSVGAAERVFEVMDEVPEVADAPDAVEVSSVRGEVAFDRVSFSYGDEAVVRDFSIVASPGEVVALVGPSGAGKSTVAGLLARFYDPIAGAIRIDGVDLRRFTLDSLRSHIALVDQETFLFNTSIAENIRYGKPEATDEEILEAARKAFADDFINALPEGFRTSIGDRGLRLSGGQRQRLCIARAILRDAPVLILDEATSALDTESETMVQKALANLMKNRTTFVIAHRLSTIMHADKIVVMEQGAIREIGTHRELLEAGGLYRKLYDMQFEG</sequence>
<keyword evidence="10 11" id="KW-0472">Membrane</keyword>
<dbReference type="Proteomes" id="UP001319827">
    <property type="component" value="Chromosome"/>
</dbReference>
<dbReference type="InterPro" id="IPR003593">
    <property type="entry name" value="AAA+_ATPase"/>
</dbReference>
<dbReference type="PROSITE" id="PS50929">
    <property type="entry name" value="ABC_TM1F"/>
    <property type="match status" value="1"/>
</dbReference>
<keyword evidence="9" id="KW-0445">Lipid transport</keyword>
<dbReference type="EMBL" id="AP024355">
    <property type="protein sequence ID" value="BCR05203.1"/>
    <property type="molecule type" value="Genomic_DNA"/>
</dbReference>